<name>A0ACD3B8Q5_9AGAR</name>
<keyword evidence="2" id="KW-1185">Reference proteome</keyword>
<sequence length="902" mass="98920">MSLKLDIPRHVPSPATPTPSSTTIGNSSTLSSNKGKAPELSSPPTTPPTSILRRPRKPASPPSIQEPVDEAAWGSNFWVTLVDPQTQTSFFACPATGQVSWDPPVGNFVLPPSADGEWWELSDESRGGLSYYYQTKTGETVWERPAGFVIPLGIIQHTALGRRLSQTNRPTTSLGATDARRASSSARRSNSDGTGEDTSPSKNLQPNRAPSSSKHSPPNAQVRRTSSEGYHHERRFTNGQLTPIPGSPYVIVSLPSIIRNSSGKSAMNGKNSPTGTRGSTPSNADSISRARAKSTTIVSHRPQPPQSLNAAVEMLTSSQSDSGHGHGSLQRSTTSGSGSAHSHRKVRITEPTTPTKQSSGQGQHRPPLPPPSPRRPIPAVPTKVATVGGKEISQPVMNHAATLEMSPVKNRAIGQPILVEPRMMRTSISTDKSLMATLSTGTYPILPHDLATDIQHFAESDYARQYFSTHRTGFIFRRKVPVNQMMTWQKAPLTSPLLTLMNKGLFKDAVRMFKVIQHIMGDRERERPVNGVRLQPDSHVSMVSSINASTTSLAGSVSGILEEEKWLLSEGLTHGELRDEIYCQLMKQLTGNPSTESTFKGWQLMCVLLITFPPSKDFETCLESFMQQRVTQQEGRVDVMAKYCLRRLAHISKKGPRGKPPAVAEIETASDAAFNPSTFGESLDAIIRLQERNYPHQKVPIILPFLADGILALGGPKAEGIFRVPGEGDSVSELKLRIDRGYYTLDGVDDPHVLASLMKLWLRELCDPLVPEEMYNECITNYNEPEACVRIVERLPTVNRRVVLFVISFLQLFLEERTQGVTKMTPANLALVMAPNLLRCASDSMSVVFTNAQYEQIFVYNLLLHLNCNEVDPHYVPTHGLGGVSPTPAPRVSKSRSRRPLH</sequence>
<evidence type="ECO:0000313" key="2">
    <source>
        <dbReference type="Proteomes" id="UP000308600"/>
    </source>
</evidence>
<organism evidence="1 2">
    <name type="scientific">Pluteus cervinus</name>
    <dbReference type="NCBI Taxonomy" id="181527"/>
    <lineage>
        <taxon>Eukaryota</taxon>
        <taxon>Fungi</taxon>
        <taxon>Dikarya</taxon>
        <taxon>Basidiomycota</taxon>
        <taxon>Agaricomycotina</taxon>
        <taxon>Agaricomycetes</taxon>
        <taxon>Agaricomycetidae</taxon>
        <taxon>Agaricales</taxon>
        <taxon>Pluteineae</taxon>
        <taxon>Pluteaceae</taxon>
        <taxon>Pluteus</taxon>
    </lineage>
</organism>
<accession>A0ACD3B8Q5</accession>
<dbReference type="EMBL" id="ML208267">
    <property type="protein sequence ID" value="TFK74530.1"/>
    <property type="molecule type" value="Genomic_DNA"/>
</dbReference>
<dbReference type="Proteomes" id="UP000308600">
    <property type="component" value="Unassembled WGS sequence"/>
</dbReference>
<evidence type="ECO:0000313" key="1">
    <source>
        <dbReference type="EMBL" id="TFK74530.1"/>
    </source>
</evidence>
<protein>
    <submittedName>
        <fullName evidence="1">Uncharacterized protein</fullName>
    </submittedName>
</protein>
<reference evidence="1 2" key="1">
    <citation type="journal article" date="2019" name="Nat. Ecol. Evol.">
        <title>Megaphylogeny resolves global patterns of mushroom evolution.</title>
        <authorList>
            <person name="Varga T."/>
            <person name="Krizsan K."/>
            <person name="Foldi C."/>
            <person name="Dima B."/>
            <person name="Sanchez-Garcia M."/>
            <person name="Sanchez-Ramirez S."/>
            <person name="Szollosi G.J."/>
            <person name="Szarkandi J.G."/>
            <person name="Papp V."/>
            <person name="Albert L."/>
            <person name="Andreopoulos W."/>
            <person name="Angelini C."/>
            <person name="Antonin V."/>
            <person name="Barry K.W."/>
            <person name="Bougher N.L."/>
            <person name="Buchanan P."/>
            <person name="Buyck B."/>
            <person name="Bense V."/>
            <person name="Catcheside P."/>
            <person name="Chovatia M."/>
            <person name="Cooper J."/>
            <person name="Damon W."/>
            <person name="Desjardin D."/>
            <person name="Finy P."/>
            <person name="Geml J."/>
            <person name="Haridas S."/>
            <person name="Hughes K."/>
            <person name="Justo A."/>
            <person name="Karasinski D."/>
            <person name="Kautmanova I."/>
            <person name="Kiss B."/>
            <person name="Kocsube S."/>
            <person name="Kotiranta H."/>
            <person name="LaButti K.M."/>
            <person name="Lechner B.E."/>
            <person name="Liimatainen K."/>
            <person name="Lipzen A."/>
            <person name="Lukacs Z."/>
            <person name="Mihaltcheva S."/>
            <person name="Morgado L.N."/>
            <person name="Niskanen T."/>
            <person name="Noordeloos M.E."/>
            <person name="Ohm R.A."/>
            <person name="Ortiz-Santana B."/>
            <person name="Ovrebo C."/>
            <person name="Racz N."/>
            <person name="Riley R."/>
            <person name="Savchenko A."/>
            <person name="Shiryaev A."/>
            <person name="Soop K."/>
            <person name="Spirin V."/>
            <person name="Szebenyi C."/>
            <person name="Tomsovsky M."/>
            <person name="Tulloss R.E."/>
            <person name="Uehling J."/>
            <person name="Grigoriev I.V."/>
            <person name="Vagvolgyi C."/>
            <person name="Papp T."/>
            <person name="Martin F.M."/>
            <person name="Miettinen O."/>
            <person name="Hibbett D.S."/>
            <person name="Nagy L.G."/>
        </authorList>
    </citation>
    <scope>NUCLEOTIDE SEQUENCE [LARGE SCALE GENOMIC DNA]</scope>
    <source>
        <strain evidence="1 2">NL-1719</strain>
    </source>
</reference>
<gene>
    <name evidence="1" type="ORF">BDN72DRAFT_868511</name>
</gene>
<proteinExistence type="predicted"/>